<evidence type="ECO:0000256" key="2">
    <source>
        <dbReference type="ARBA" id="ARBA00022737"/>
    </source>
</evidence>
<dbReference type="GO" id="GO:0035091">
    <property type="term" value="F:phosphatidylinositol binding"/>
    <property type="evidence" value="ECO:0007669"/>
    <property type="project" value="InterPro"/>
</dbReference>
<dbReference type="EnsemblMetazoa" id="ACOM041625-RA">
    <property type="protein sequence ID" value="ACOM041625-PA.1"/>
    <property type="gene ID" value="ACOM041625"/>
</dbReference>
<dbReference type="SUPFAM" id="SSF64268">
    <property type="entry name" value="PX domain"/>
    <property type="match status" value="1"/>
</dbReference>
<feature type="domain" description="PX" evidence="4">
    <location>
        <begin position="1"/>
        <end position="116"/>
    </location>
</feature>
<dbReference type="SMART" id="SM00312">
    <property type="entry name" value="PX"/>
    <property type="match status" value="1"/>
</dbReference>
<dbReference type="PANTHER" id="PTHR15454">
    <property type="entry name" value="NISCHARIN RELATED"/>
    <property type="match status" value="1"/>
</dbReference>
<evidence type="ECO:0000256" key="3">
    <source>
        <dbReference type="SAM" id="MobiDB-lite"/>
    </source>
</evidence>
<dbReference type="CDD" id="cd06875">
    <property type="entry name" value="PX_IRAS"/>
    <property type="match status" value="1"/>
</dbReference>
<dbReference type="InterPro" id="IPR001683">
    <property type="entry name" value="PX_dom"/>
</dbReference>
<keyword evidence="1" id="KW-0433">Leucine-rich repeat</keyword>
<dbReference type="SUPFAM" id="SSF52058">
    <property type="entry name" value="L domain-like"/>
    <property type="match status" value="1"/>
</dbReference>
<evidence type="ECO:0000259" key="4">
    <source>
        <dbReference type="PROSITE" id="PS50195"/>
    </source>
</evidence>
<dbReference type="InterPro" id="IPR036871">
    <property type="entry name" value="PX_dom_sf"/>
</dbReference>
<proteinExistence type="predicted"/>
<evidence type="ECO:0000256" key="1">
    <source>
        <dbReference type="ARBA" id="ARBA00022614"/>
    </source>
</evidence>
<keyword evidence="2" id="KW-0677">Repeat</keyword>
<name>A0A8W7Q376_ANOCL</name>
<dbReference type="Pfam" id="PF00787">
    <property type="entry name" value="PX"/>
    <property type="match status" value="1"/>
</dbReference>
<dbReference type="Gene3D" id="3.80.10.10">
    <property type="entry name" value="Ribonuclease Inhibitor"/>
    <property type="match status" value="1"/>
</dbReference>
<reference evidence="5" key="1">
    <citation type="submission" date="2022-08" db="UniProtKB">
        <authorList>
            <consortium name="EnsemblMetazoa"/>
        </authorList>
    </citation>
    <scope>IDENTIFICATION</scope>
</reference>
<dbReference type="FunFam" id="3.30.1520.10:FF:000020">
    <property type="entry name" value="nischarin isoform X1"/>
    <property type="match status" value="1"/>
</dbReference>
<dbReference type="InterPro" id="IPR025875">
    <property type="entry name" value="Leu-rich_rpt_4"/>
</dbReference>
<dbReference type="InterPro" id="IPR037904">
    <property type="entry name" value="Nischarin_PX"/>
</dbReference>
<sequence length="499" mass="56993">MSNYQLHANETTISIPRIITVDSVNYYEILVKCGQVMWTVNHRYRDFAELHDQLVSERGVSKDKLPPKKVLGNKSPTFLKKRQEALEQYLREMLIFLKVTMPREFVEFLDFHRYDIIFLVQHLASSLFLRGDAFLAKSKKYGFSVLELHAISERMQIPCPPTEAACSNYNFSHILDFCAQLETIIVLPTKNSLPTILYDDDTDKYIPHALHKPIGSSNLIPVQLRYELSVFKVLRNLIIYGVPTENIQNVEVYKSETKQICQIALCDNVHKDAAEDELDKSKQWKNLRHAVFKENQLTVIDRTIRLFPTVKDLVLDKNKLESIAHLSHLNNLQILSLRCNRIAQCANWHVQLGNLVTLNLSQNRIRLLEGLGKLYSLVNLDLSCNLIDDINEIDYIGNLPLLENLRLMGNPVAGGVDYRARVLSRFGERLQEIYLDNEKGNQTEYDMALVLSALRISAQKSHRKLHSLLEPGGSTPAEEQQEKQKNDTERAGPSGGAGS</sequence>
<organism evidence="5">
    <name type="scientific">Anopheles coluzzii</name>
    <name type="common">African malaria mosquito</name>
    <dbReference type="NCBI Taxonomy" id="1518534"/>
    <lineage>
        <taxon>Eukaryota</taxon>
        <taxon>Metazoa</taxon>
        <taxon>Ecdysozoa</taxon>
        <taxon>Arthropoda</taxon>
        <taxon>Hexapoda</taxon>
        <taxon>Insecta</taxon>
        <taxon>Pterygota</taxon>
        <taxon>Neoptera</taxon>
        <taxon>Endopterygota</taxon>
        <taxon>Diptera</taxon>
        <taxon>Nematocera</taxon>
        <taxon>Culicoidea</taxon>
        <taxon>Culicidae</taxon>
        <taxon>Anophelinae</taxon>
        <taxon>Anopheles</taxon>
    </lineage>
</organism>
<protein>
    <recommendedName>
        <fullName evidence="4">PX domain-containing protein</fullName>
    </recommendedName>
</protein>
<dbReference type="AlphaFoldDB" id="A0A8W7Q376"/>
<dbReference type="Pfam" id="PF12799">
    <property type="entry name" value="LRR_4"/>
    <property type="match status" value="1"/>
</dbReference>
<dbReference type="VEuPathDB" id="VectorBase:ACON2_037130"/>
<dbReference type="Gene3D" id="3.30.1520.10">
    <property type="entry name" value="Phox-like domain"/>
    <property type="match status" value="1"/>
</dbReference>
<accession>A0A8W7Q376</accession>
<dbReference type="InterPro" id="IPR032675">
    <property type="entry name" value="LRR_dom_sf"/>
</dbReference>
<feature type="region of interest" description="Disordered" evidence="3">
    <location>
        <begin position="466"/>
        <end position="499"/>
    </location>
</feature>
<dbReference type="PROSITE" id="PS51450">
    <property type="entry name" value="LRR"/>
    <property type="match status" value="2"/>
</dbReference>
<feature type="compositionally biased region" description="Basic and acidic residues" evidence="3">
    <location>
        <begin position="480"/>
        <end position="490"/>
    </location>
</feature>
<dbReference type="Proteomes" id="UP000075882">
    <property type="component" value="Unassembled WGS sequence"/>
</dbReference>
<dbReference type="GO" id="GO:0005178">
    <property type="term" value="F:integrin binding"/>
    <property type="evidence" value="ECO:0007669"/>
    <property type="project" value="InterPro"/>
</dbReference>
<dbReference type="PANTHER" id="PTHR15454:SF35">
    <property type="entry name" value="NISCHARIN"/>
    <property type="match status" value="1"/>
</dbReference>
<dbReference type="GO" id="GO:0005737">
    <property type="term" value="C:cytoplasm"/>
    <property type="evidence" value="ECO:0007669"/>
    <property type="project" value="TreeGrafter"/>
</dbReference>
<evidence type="ECO:0000313" key="5">
    <source>
        <dbReference type="EnsemblMetazoa" id="ACOM041625-PA.1"/>
    </source>
</evidence>
<dbReference type="InterPro" id="IPR001611">
    <property type="entry name" value="Leu-rich_rpt"/>
</dbReference>
<dbReference type="PROSITE" id="PS50195">
    <property type="entry name" value="PX"/>
    <property type="match status" value="1"/>
</dbReference>